<comment type="caution">
    <text evidence="2">The sequence shown here is derived from an EMBL/GenBank/DDBJ whole genome shotgun (WGS) entry which is preliminary data.</text>
</comment>
<feature type="domain" description="Nucleotidyltransferase-like" evidence="1">
    <location>
        <begin position="16"/>
        <end position="67"/>
    </location>
</feature>
<accession>A0A2T9JTI4</accession>
<sequence>MPPACWKWWQGLFPCDPARYAVHKLIISRKRSQANPKRRKDVEQAQALIRALAVDDPFALRDAYAEARGRGEAWRKLRDEAVSLLPDDVRAKLEDL</sequence>
<reference evidence="2 3" key="1">
    <citation type="submission" date="2018-04" db="EMBL/GenBank/DDBJ databases">
        <title>The genome sequence of Caulobacter sp. 736.</title>
        <authorList>
            <person name="Gao J."/>
            <person name="Sun J."/>
        </authorList>
    </citation>
    <scope>NUCLEOTIDE SEQUENCE [LARGE SCALE GENOMIC DNA]</scope>
    <source>
        <strain evidence="2 3">736</strain>
    </source>
</reference>
<name>A0A2T9JTI4_9CAUL</name>
<dbReference type="AlphaFoldDB" id="A0A2T9JTI4"/>
<dbReference type="InterPro" id="IPR058575">
    <property type="entry name" value="NTP_transf_8_dom"/>
</dbReference>
<dbReference type="Proteomes" id="UP000244913">
    <property type="component" value="Unassembled WGS sequence"/>
</dbReference>
<evidence type="ECO:0000259" key="1">
    <source>
        <dbReference type="Pfam" id="PF12281"/>
    </source>
</evidence>
<proteinExistence type="predicted"/>
<evidence type="ECO:0000313" key="2">
    <source>
        <dbReference type="EMBL" id="PVM87032.1"/>
    </source>
</evidence>
<keyword evidence="3" id="KW-1185">Reference proteome</keyword>
<dbReference type="Pfam" id="PF12281">
    <property type="entry name" value="NTP_transf_8"/>
    <property type="match status" value="1"/>
</dbReference>
<protein>
    <recommendedName>
        <fullName evidence="1">Nucleotidyltransferase-like domain-containing protein</fullName>
    </recommendedName>
</protein>
<organism evidence="2 3">
    <name type="scientific">Caulobacter radicis</name>
    <dbReference type="NCBI Taxonomy" id="2172650"/>
    <lineage>
        <taxon>Bacteria</taxon>
        <taxon>Pseudomonadati</taxon>
        <taxon>Pseudomonadota</taxon>
        <taxon>Alphaproteobacteria</taxon>
        <taxon>Caulobacterales</taxon>
        <taxon>Caulobacteraceae</taxon>
        <taxon>Caulobacter</taxon>
    </lineage>
</organism>
<gene>
    <name evidence="2" type="ORF">DDF65_05260</name>
</gene>
<dbReference type="EMBL" id="QDKP01000014">
    <property type="protein sequence ID" value="PVM87032.1"/>
    <property type="molecule type" value="Genomic_DNA"/>
</dbReference>
<evidence type="ECO:0000313" key="3">
    <source>
        <dbReference type="Proteomes" id="UP000244913"/>
    </source>
</evidence>